<dbReference type="Proteomes" id="UP000887566">
    <property type="component" value="Unplaced"/>
</dbReference>
<name>A0A914V5T3_9BILA</name>
<proteinExistence type="predicted"/>
<dbReference type="WBParaSite" id="PSAMB.scaffold1549size30084.g13661.t1">
    <property type="protein sequence ID" value="PSAMB.scaffold1549size30084.g13661.t1"/>
    <property type="gene ID" value="PSAMB.scaffold1549size30084.g13661"/>
</dbReference>
<sequence>MDVNPNEFNRFYRKAANVRISEYLVAFDANIGSTNGRCQRRSSVEFQFDTGLLFNNDVHYR</sequence>
<reference evidence="2" key="1">
    <citation type="submission" date="2022-11" db="UniProtKB">
        <authorList>
            <consortium name="WormBaseParasite"/>
        </authorList>
    </citation>
    <scope>IDENTIFICATION</scope>
</reference>
<evidence type="ECO:0000313" key="1">
    <source>
        <dbReference type="Proteomes" id="UP000887566"/>
    </source>
</evidence>
<organism evidence="1 2">
    <name type="scientific">Plectus sambesii</name>
    <dbReference type="NCBI Taxonomy" id="2011161"/>
    <lineage>
        <taxon>Eukaryota</taxon>
        <taxon>Metazoa</taxon>
        <taxon>Ecdysozoa</taxon>
        <taxon>Nematoda</taxon>
        <taxon>Chromadorea</taxon>
        <taxon>Plectida</taxon>
        <taxon>Plectina</taxon>
        <taxon>Plectoidea</taxon>
        <taxon>Plectidae</taxon>
        <taxon>Plectus</taxon>
    </lineage>
</organism>
<dbReference type="AlphaFoldDB" id="A0A914V5T3"/>
<keyword evidence="1" id="KW-1185">Reference proteome</keyword>
<accession>A0A914V5T3</accession>
<evidence type="ECO:0000313" key="2">
    <source>
        <dbReference type="WBParaSite" id="PSAMB.scaffold1549size30084.g13661.t1"/>
    </source>
</evidence>
<protein>
    <submittedName>
        <fullName evidence="2">Uncharacterized protein</fullName>
    </submittedName>
</protein>